<dbReference type="Pfam" id="PF01243">
    <property type="entry name" value="PNPOx_N"/>
    <property type="match status" value="1"/>
</dbReference>
<organism evidence="2 3">
    <name type="scientific">Clostridium puniceum</name>
    <dbReference type="NCBI Taxonomy" id="29367"/>
    <lineage>
        <taxon>Bacteria</taxon>
        <taxon>Bacillati</taxon>
        <taxon>Bacillota</taxon>
        <taxon>Clostridia</taxon>
        <taxon>Eubacteriales</taxon>
        <taxon>Clostridiaceae</taxon>
        <taxon>Clostridium</taxon>
    </lineage>
</organism>
<dbReference type="SUPFAM" id="SSF50475">
    <property type="entry name" value="FMN-binding split barrel"/>
    <property type="match status" value="1"/>
</dbReference>
<feature type="domain" description="Pyridoxamine 5'-phosphate oxidase N-terminal" evidence="1">
    <location>
        <begin position="4"/>
        <end position="106"/>
    </location>
</feature>
<accession>A0A1S8TXA6</accession>
<dbReference type="EMBL" id="LZZM01000017">
    <property type="protein sequence ID" value="OOM82361.1"/>
    <property type="molecule type" value="Genomic_DNA"/>
</dbReference>
<evidence type="ECO:0000313" key="3">
    <source>
        <dbReference type="Proteomes" id="UP000190890"/>
    </source>
</evidence>
<comment type="caution">
    <text evidence="2">The sequence shown here is derived from an EMBL/GenBank/DDBJ whole genome shotgun (WGS) entry which is preliminary data.</text>
</comment>
<evidence type="ECO:0000313" key="2">
    <source>
        <dbReference type="EMBL" id="OOM82361.1"/>
    </source>
</evidence>
<sequence>MNLEKMKVVIPIHTSGYFATVDGDKADIRGWQLQFIEDGKIYFCTSNKKEVYSQLHNNPNCAFTCSAGGYAFRIRGKAIMVRDKEVTAKIHASIDAQVAAVYPTPDANGFAAFYLEHGEVKHSRNFVSFDRFTF</sequence>
<protein>
    <recommendedName>
        <fullName evidence="1">Pyridoxamine 5'-phosphate oxidase N-terminal domain-containing protein</fullName>
    </recommendedName>
</protein>
<evidence type="ECO:0000259" key="1">
    <source>
        <dbReference type="Pfam" id="PF01243"/>
    </source>
</evidence>
<dbReference type="InterPro" id="IPR012349">
    <property type="entry name" value="Split_barrel_FMN-bd"/>
</dbReference>
<name>A0A1S8TXA6_9CLOT</name>
<keyword evidence="3" id="KW-1185">Reference proteome</keyword>
<gene>
    <name evidence="2" type="ORF">CLPUN_02830</name>
</gene>
<dbReference type="InterPro" id="IPR011576">
    <property type="entry name" value="Pyridox_Oxase_N"/>
</dbReference>
<dbReference type="RefSeq" id="WP_077845596.1">
    <property type="nucleotide sequence ID" value="NZ_LZZM01000017.1"/>
</dbReference>
<dbReference type="AlphaFoldDB" id="A0A1S8TXA6"/>
<dbReference type="Gene3D" id="2.30.110.10">
    <property type="entry name" value="Electron Transport, Fmn-binding Protein, Chain A"/>
    <property type="match status" value="1"/>
</dbReference>
<dbReference type="OrthoDB" id="9792542at2"/>
<dbReference type="Proteomes" id="UP000190890">
    <property type="component" value="Unassembled WGS sequence"/>
</dbReference>
<reference evidence="2 3" key="1">
    <citation type="submission" date="2016-05" db="EMBL/GenBank/DDBJ databases">
        <title>Microbial solvent formation.</title>
        <authorList>
            <person name="Poehlein A."/>
            <person name="Montoya Solano J.D."/>
            <person name="Flitsch S."/>
            <person name="Krabben P."/>
            <person name="Duerre P."/>
            <person name="Daniel R."/>
        </authorList>
    </citation>
    <scope>NUCLEOTIDE SEQUENCE [LARGE SCALE GENOMIC DNA]</scope>
    <source>
        <strain evidence="2 3">DSM 2619</strain>
    </source>
</reference>
<proteinExistence type="predicted"/>